<proteinExistence type="predicted"/>
<dbReference type="Proteomes" id="UP000327000">
    <property type="component" value="Unassembled WGS sequence"/>
</dbReference>
<dbReference type="RefSeq" id="WP_004941139.1">
    <property type="nucleotide sequence ID" value="NZ_JBFADJ010000012.1"/>
</dbReference>
<sequence>MRRRIAALAVSAIMAGGTVAMTLPAQTATAATVTCHPAKMRQQIAQLKKKAAEQKRRGQREAARHTLAQADALSKKLHMCIKTEEDASKPFPR</sequence>
<reference evidence="2 3" key="1">
    <citation type="journal article" date="2019" name="Microb. Cell Fact.">
        <title>Exploring novel herbicidin analogues by transcriptional regulator overexpression and MS/MS molecular networking.</title>
        <authorList>
            <person name="Shi Y."/>
            <person name="Gu R."/>
            <person name="Li Y."/>
            <person name="Wang X."/>
            <person name="Ren W."/>
            <person name="Li X."/>
            <person name="Wang L."/>
            <person name="Xie Y."/>
            <person name="Hong B."/>
        </authorList>
    </citation>
    <scope>NUCLEOTIDE SEQUENCE [LARGE SCALE GENOMIC DNA]</scope>
    <source>
        <strain evidence="2 3">US-43</strain>
    </source>
</reference>
<gene>
    <name evidence="2" type="ORF">FRZ00_15165</name>
</gene>
<organism evidence="2 3">
    <name type="scientific">Streptomyces mobaraensis</name>
    <name type="common">Streptoverticillium mobaraense</name>
    <dbReference type="NCBI Taxonomy" id="35621"/>
    <lineage>
        <taxon>Bacteria</taxon>
        <taxon>Bacillati</taxon>
        <taxon>Actinomycetota</taxon>
        <taxon>Actinomycetes</taxon>
        <taxon>Kitasatosporales</taxon>
        <taxon>Streptomycetaceae</taxon>
        <taxon>Streptomyces</taxon>
    </lineage>
</organism>
<evidence type="ECO:0000313" key="3">
    <source>
        <dbReference type="Proteomes" id="UP000327000"/>
    </source>
</evidence>
<dbReference type="AlphaFoldDB" id="A0A5N5W7T4"/>
<name>A0A5N5W7T4_STRMB</name>
<dbReference type="OrthoDB" id="4347373at2"/>
<evidence type="ECO:0000256" key="1">
    <source>
        <dbReference type="SAM" id="SignalP"/>
    </source>
</evidence>
<comment type="caution">
    <text evidence="2">The sequence shown here is derived from an EMBL/GenBank/DDBJ whole genome shotgun (WGS) entry which is preliminary data.</text>
</comment>
<keyword evidence="1" id="KW-0732">Signal</keyword>
<dbReference type="EMBL" id="VOKX01000027">
    <property type="protein sequence ID" value="KAB7845045.1"/>
    <property type="molecule type" value="Genomic_DNA"/>
</dbReference>
<evidence type="ECO:0000313" key="2">
    <source>
        <dbReference type="EMBL" id="KAB7845045.1"/>
    </source>
</evidence>
<keyword evidence="3" id="KW-1185">Reference proteome</keyword>
<feature type="chain" id="PRO_5025062464" evidence="1">
    <location>
        <begin position="31"/>
        <end position="93"/>
    </location>
</feature>
<accession>A0A5N5W7T4</accession>
<protein>
    <submittedName>
        <fullName evidence="2">Uncharacterized protein</fullName>
    </submittedName>
</protein>
<feature type="signal peptide" evidence="1">
    <location>
        <begin position="1"/>
        <end position="30"/>
    </location>
</feature>